<dbReference type="GO" id="GO:0004497">
    <property type="term" value="F:monooxygenase activity"/>
    <property type="evidence" value="ECO:0007669"/>
    <property type="project" value="UniProtKB-KW"/>
</dbReference>
<dbReference type="InterPro" id="IPR050816">
    <property type="entry name" value="Flavin-dep_Halogenase_NPB"/>
</dbReference>
<organism evidence="3 4">
    <name type="scientific">Stieleria varia</name>
    <dbReference type="NCBI Taxonomy" id="2528005"/>
    <lineage>
        <taxon>Bacteria</taxon>
        <taxon>Pseudomonadati</taxon>
        <taxon>Planctomycetota</taxon>
        <taxon>Planctomycetia</taxon>
        <taxon>Pirellulales</taxon>
        <taxon>Pirellulaceae</taxon>
        <taxon>Stieleria</taxon>
    </lineage>
</organism>
<evidence type="ECO:0000256" key="1">
    <source>
        <dbReference type="ARBA" id="ARBA00023002"/>
    </source>
</evidence>
<dbReference type="OrthoDB" id="103324at2"/>
<dbReference type="Pfam" id="PF13450">
    <property type="entry name" value="NAD_binding_8"/>
    <property type="match status" value="1"/>
</dbReference>
<name>A0A5C5ZMT0_9BACT</name>
<evidence type="ECO:0008006" key="5">
    <source>
        <dbReference type="Google" id="ProtNLM"/>
    </source>
</evidence>
<dbReference type="RefSeq" id="WP_146523836.1">
    <property type="nucleotide sequence ID" value="NZ_CP151726.1"/>
</dbReference>
<dbReference type="InterPro" id="IPR036188">
    <property type="entry name" value="FAD/NAD-bd_sf"/>
</dbReference>
<keyword evidence="1" id="KW-0560">Oxidoreductase</keyword>
<keyword evidence="2" id="KW-0503">Monooxygenase</keyword>
<protein>
    <recommendedName>
        <fullName evidence="5">Tryptophan halogenase</fullName>
    </recommendedName>
</protein>
<sequence length="477" mass="52843">MKRFDVIVIGTGFAGSILAWVLAKSGRKVALIDTVNHPRFAIGESSTPLADKLLRRLGETYQLQPLIDLSTYGQWQASYPELPCGRKRGFAYYCHHRGERFSDPVPRSRSMLVAASASNDAADTHWYRPGMDHFLFQRATDEGATAFVPHHVTQIEPADRWGDWNQVHLDDGQVLSGRFVVDATGRSSVMHRLLGTADLTATLRTKTYCSYAHFRNVGSFVDVLTPQQTAGDPFHGDDSAQHHLVDGGWIWMLRFNHDITSVGFVSTEASAGGLLERIVASYPSLADVMRGSERVEPAIGTSDLSHIQRFVDPGQQATCWMLPTAIATVDPLHSTGIAHALAGVTRIAEAILGVRDDGFAQRYRGDVLAEVRFLDRVISTAYRTMPDFQAFSFACMIYFAGAIGSEERLDAGETIRRLWSADSGAFVRTALLCCHRLESPGGRESGMDWIRDKMRPFNTAGLFQRDCEARYAYTATK</sequence>
<evidence type="ECO:0000313" key="4">
    <source>
        <dbReference type="Proteomes" id="UP000320176"/>
    </source>
</evidence>
<dbReference type="SUPFAM" id="SSF51905">
    <property type="entry name" value="FAD/NAD(P)-binding domain"/>
    <property type="match status" value="1"/>
</dbReference>
<dbReference type="InterPro" id="IPR006905">
    <property type="entry name" value="Flavin_halogenase"/>
</dbReference>
<evidence type="ECO:0000256" key="2">
    <source>
        <dbReference type="ARBA" id="ARBA00023033"/>
    </source>
</evidence>
<evidence type="ECO:0000313" key="3">
    <source>
        <dbReference type="EMBL" id="TWT87753.1"/>
    </source>
</evidence>
<dbReference type="EMBL" id="SJPN01000034">
    <property type="protein sequence ID" value="TWT87753.1"/>
    <property type="molecule type" value="Genomic_DNA"/>
</dbReference>
<keyword evidence="4" id="KW-1185">Reference proteome</keyword>
<accession>A0A5C5ZMT0</accession>
<dbReference type="AlphaFoldDB" id="A0A5C5ZMT0"/>
<comment type="caution">
    <text evidence="3">The sequence shown here is derived from an EMBL/GenBank/DDBJ whole genome shotgun (WGS) entry which is preliminary data.</text>
</comment>
<gene>
    <name evidence="3" type="ORF">Pla52n_70120</name>
</gene>
<dbReference type="PANTHER" id="PTHR43747">
    <property type="entry name" value="FAD-BINDING PROTEIN"/>
    <property type="match status" value="1"/>
</dbReference>
<dbReference type="Proteomes" id="UP000320176">
    <property type="component" value="Unassembled WGS sequence"/>
</dbReference>
<reference evidence="3 4" key="1">
    <citation type="submission" date="2019-02" db="EMBL/GenBank/DDBJ databases">
        <title>Deep-cultivation of Planctomycetes and their phenomic and genomic characterization uncovers novel biology.</title>
        <authorList>
            <person name="Wiegand S."/>
            <person name="Jogler M."/>
            <person name="Boedeker C."/>
            <person name="Pinto D."/>
            <person name="Vollmers J."/>
            <person name="Rivas-Marin E."/>
            <person name="Kohn T."/>
            <person name="Peeters S.H."/>
            <person name="Heuer A."/>
            <person name="Rast P."/>
            <person name="Oberbeckmann S."/>
            <person name="Bunk B."/>
            <person name="Jeske O."/>
            <person name="Meyerdierks A."/>
            <person name="Storesund J.E."/>
            <person name="Kallscheuer N."/>
            <person name="Luecker S."/>
            <person name="Lage O.M."/>
            <person name="Pohl T."/>
            <person name="Merkel B.J."/>
            <person name="Hornburger P."/>
            <person name="Mueller R.-W."/>
            <person name="Bruemmer F."/>
            <person name="Labrenz M."/>
            <person name="Spormann A.M."/>
            <person name="Op Den Camp H."/>
            <person name="Overmann J."/>
            <person name="Amann R."/>
            <person name="Jetten M.S.M."/>
            <person name="Mascher T."/>
            <person name="Medema M.H."/>
            <person name="Devos D.P."/>
            <person name="Kaster A.-K."/>
            <person name="Ovreas L."/>
            <person name="Rohde M."/>
            <person name="Galperin M.Y."/>
            <person name="Jogler C."/>
        </authorList>
    </citation>
    <scope>NUCLEOTIDE SEQUENCE [LARGE SCALE GENOMIC DNA]</scope>
    <source>
        <strain evidence="3 4">Pla52n</strain>
    </source>
</reference>
<proteinExistence type="predicted"/>
<dbReference type="Gene3D" id="3.50.50.60">
    <property type="entry name" value="FAD/NAD(P)-binding domain"/>
    <property type="match status" value="1"/>
</dbReference>
<dbReference type="PANTHER" id="PTHR43747:SF5">
    <property type="entry name" value="FAD-BINDING DOMAIN-CONTAINING PROTEIN"/>
    <property type="match status" value="1"/>
</dbReference>
<dbReference type="Pfam" id="PF04820">
    <property type="entry name" value="Trp_halogenase"/>
    <property type="match status" value="1"/>
</dbReference>